<dbReference type="PANTHER" id="PTHR46953">
    <property type="entry name" value="G-PROTEIN COUPLED RECEPTOR MTH-LIKE 1-RELATED"/>
    <property type="match status" value="1"/>
</dbReference>
<dbReference type="InterPro" id="IPR017981">
    <property type="entry name" value="GPCR_2-like_7TM"/>
</dbReference>
<dbReference type="GO" id="GO:0004888">
    <property type="term" value="F:transmembrane signaling receptor activity"/>
    <property type="evidence" value="ECO:0007669"/>
    <property type="project" value="InterPro"/>
</dbReference>
<name>A0AAE1PSG7_9EUCA</name>
<feature type="transmembrane region" description="Helical" evidence="5">
    <location>
        <begin position="273"/>
        <end position="297"/>
    </location>
</feature>
<keyword evidence="3 5" id="KW-1133">Transmembrane helix</keyword>
<evidence type="ECO:0000256" key="5">
    <source>
        <dbReference type="SAM" id="Phobius"/>
    </source>
</evidence>
<evidence type="ECO:0000313" key="9">
    <source>
        <dbReference type="Proteomes" id="UP001292094"/>
    </source>
</evidence>
<comment type="caution">
    <text evidence="8">The sequence shown here is derived from an EMBL/GenBank/DDBJ whole genome shotgun (WGS) entry which is preliminary data.</text>
</comment>
<protein>
    <recommendedName>
        <fullName evidence="7">G-protein coupled receptors family 2 profile 2 domain-containing protein</fullName>
    </recommendedName>
</protein>
<evidence type="ECO:0000256" key="6">
    <source>
        <dbReference type="SAM" id="SignalP"/>
    </source>
</evidence>
<feature type="transmembrane region" description="Helical" evidence="5">
    <location>
        <begin position="322"/>
        <end position="342"/>
    </location>
</feature>
<accession>A0AAE1PSG7</accession>
<dbReference type="CDD" id="cd13952">
    <property type="entry name" value="7tm_classB"/>
    <property type="match status" value="1"/>
</dbReference>
<dbReference type="Proteomes" id="UP001292094">
    <property type="component" value="Unassembled WGS sequence"/>
</dbReference>
<dbReference type="GO" id="GO:0007166">
    <property type="term" value="P:cell surface receptor signaling pathway"/>
    <property type="evidence" value="ECO:0007669"/>
    <property type="project" value="InterPro"/>
</dbReference>
<dbReference type="InterPro" id="IPR052808">
    <property type="entry name" value="GPCR_Mth-like"/>
</dbReference>
<keyword evidence="9" id="KW-1185">Reference proteome</keyword>
<dbReference type="GO" id="GO:0016020">
    <property type="term" value="C:membrane"/>
    <property type="evidence" value="ECO:0007669"/>
    <property type="project" value="UniProtKB-SubCell"/>
</dbReference>
<gene>
    <name evidence="8" type="ORF">Pmani_016052</name>
</gene>
<feature type="signal peptide" evidence="6">
    <location>
        <begin position="1"/>
        <end position="24"/>
    </location>
</feature>
<evidence type="ECO:0000256" key="2">
    <source>
        <dbReference type="ARBA" id="ARBA00022692"/>
    </source>
</evidence>
<evidence type="ECO:0000259" key="7">
    <source>
        <dbReference type="PROSITE" id="PS50261"/>
    </source>
</evidence>
<keyword evidence="2 5" id="KW-0812">Transmembrane</keyword>
<feature type="transmembrane region" description="Helical" evidence="5">
    <location>
        <begin position="170"/>
        <end position="192"/>
    </location>
</feature>
<dbReference type="Gene3D" id="1.20.1070.10">
    <property type="entry name" value="Rhodopsin 7-helix transmembrane proteins"/>
    <property type="match status" value="1"/>
</dbReference>
<keyword evidence="6" id="KW-0732">Signal</keyword>
<feature type="transmembrane region" description="Helical" evidence="5">
    <location>
        <begin position="241"/>
        <end position="261"/>
    </location>
</feature>
<feature type="chain" id="PRO_5042129670" description="G-protein coupled receptors family 2 profile 2 domain-containing protein" evidence="6">
    <location>
        <begin position="25"/>
        <end position="450"/>
    </location>
</feature>
<evidence type="ECO:0000256" key="4">
    <source>
        <dbReference type="ARBA" id="ARBA00023136"/>
    </source>
</evidence>
<evidence type="ECO:0000256" key="3">
    <source>
        <dbReference type="ARBA" id="ARBA00022989"/>
    </source>
</evidence>
<evidence type="ECO:0000256" key="1">
    <source>
        <dbReference type="ARBA" id="ARBA00004141"/>
    </source>
</evidence>
<proteinExistence type="predicted"/>
<organism evidence="8 9">
    <name type="scientific">Petrolisthes manimaculis</name>
    <dbReference type="NCBI Taxonomy" id="1843537"/>
    <lineage>
        <taxon>Eukaryota</taxon>
        <taxon>Metazoa</taxon>
        <taxon>Ecdysozoa</taxon>
        <taxon>Arthropoda</taxon>
        <taxon>Crustacea</taxon>
        <taxon>Multicrustacea</taxon>
        <taxon>Malacostraca</taxon>
        <taxon>Eumalacostraca</taxon>
        <taxon>Eucarida</taxon>
        <taxon>Decapoda</taxon>
        <taxon>Pleocyemata</taxon>
        <taxon>Anomura</taxon>
        <taxon>Galatheoidea</taxon>
        <taxon>Porcellanidae</taxon>
        <taxon>Petrolisthes</taxon>
    </lineage>
</organism>
<dbReference type="PANTHER" id="PTHR46953:SF1">
    <property type="entry name" value="G-PROTEIN COUPLED RECEPTOR MTH-LIKE 1-RELATED"/>
    <property type="match status" value="1"/>
</dbReference>
<dbReference type="PROSITE" id="PS50261">
    <property type="entry name" value="G_PROTEIN_RECEP_F2_4"/>
    <property type="match status" value="1"/>
</dbReference>
<reference evidence="8" key="1">
    <citation type="submission" date="2023-11" db="EMBL/GenBank/DDBJ databases">
        <title>Genome assemblies of two species of porcelain crab, Petrolisthes cinctipes and Petrolisthes manimaculis (Anomura: Porcellanidae).</title>
        <authorList>
            <person name="Angst P."/>
        </authorList>
    </citation>
    <scope>NUCLEOTIDE SEQUENCE</scope>
    <source>
        <strain evidence="8">PB745_02</strain>
        <tissue evidence="8">Gill</tissue>
    </source>
</reference>
<feature type="transmembrane region" description="Helical" evidence="5">
    <location>
        <begin position="204"/>
        <end position="229"/>
    </location>
</feature>
<dbReference type="AlphaFoldDB" id="A0AAE1PSG7"/>
<dbReference type="SUPFAM" id="SSF81321">
    <property type="entry name" value="Family A G protein-coupled receptor-like"/>
    <property type="match status" value="1"/>
</dbReference>
<keyword evidence="4 5" id="KW-0472">Membrane</keyword>
<comment type="subcellular location">
    <subcellularLocation>
        <location evidence="1">Membrane</location>
        <topology evidence="1">Multi-pass membrane protein</topology>
    </subcellularLocation>
</comment>
<dbReference type="EMBL" id="JAWZYT010001405">
    <property type="protein sequence ID" value="KAK4312535.1"/>
    <property type="molecule type" value="Genomic_DNA"/>
</dbReference>
<sequence length="450" mass="50930">MGYGYSLVWWVCVALGLLAGAVTATASNYDDVYDYDYTYGDESFNYEDQGDREEMPLCCPTNTLYHIPHNCSQAPPGWTPEPKLSGATDAYFVYKGFPKCAQYDPVPLYEMQVFFSKGKAFVSSAIHLDPIPPSKFCVTKVYDEADPETCDKHQTKVFACLEKKMEEPGLYWTGVGIAHFFLVLTLLAFFLVRDLRCLQGQYMICFLISLLLYNICLLPGSVLTLHVSIVSCVSLGAVKYFFFSGVMLWFNVICFDVWRTLRSRQDVGSRKRFLLYSLYTWVVGAVLTTAILVTPYVTGKEHDSSLMETTPDGCKLKTDMNMVLLLVAGVIMVVDLVFLSLATSNICKYPRFGNGLPRSEASLSLKQGWKLFLIMIVHNLIDVPDDIFDIRVVDLWRYMLVESLAIFAVFAYRRTVLRVIYRCCPCSGPCNSDEHEMNHVQEKDQLTNGV</sequence>
<evidence type="ECO:0000313" key="8">
    <source>
        <dbReference type="EMBL" id="KAK4312535.1"/>
    </source>
</evidence>
<feature type="domain" description="G-protein coupled receptors family 2 profile 2" evidence="7">
    <location>
        <begin position="167"/>
        <end position="339"/>
    </location>
</feature>